<evidence type="ECO:0000256" key="5">
    <source>
        <dbReference type="ARBA" id="ARBA00023239"/>
    </source>
</evidence>
<feature type="chain" id="PRO_5020698813" description="carbonic anhydrase" evidence="8">
    <location>
        <begin position="30"/>
        <end position="490"/>
    </location>
</feature>
<keyword evidence="5" id="KW-0456">Lyase</keyword>
<dbReference type="InterPro" id="IPR001148">
    <property type="entry name" value="CA_dom"/>
</dbReference>
<comment type="catalytic activity">
    <reaction evidence="6">
        <text>hydrogencarbonate + H(+) = CO2 + H2O</text>
        <dbReference type="Rhea" id="RHEA:10748"/>
        <dbReference type="ChEBI" id="CHEBI:15377"/>
        <dbReference type="ChEBI" id="CHEBI:15378"/>
        <dbReference type="ChEBI" id="CHEBI:16526"/>
        <dbReference type="ChEBI" id="CHEBI:17544"/>
        <dbReference type="EC" id="4.2.1.1"/>
    </reaction>
</comment>
<feature type="signal peptide" evidence="8">
    <location>
        <begin position="1"/>
        <end position="29"/>
    </location>
</feature>
<dbReference type="SMART" id="SM01057">
    <property type="entry name" value="Carb_anhydrase"/>
    <property type="match status" value="1"/>
</dbReference>
<dbReference type="Gene3D" id="3.10.200.10">
    <property type="entry name" value="Alpha carbonic anhydrase"/>
    <property type="match status" value="1"/>
</dbReference>
<name>A0A4S4ATP1_9RHOO</name>
<feature type="region of interest" description="Disordered" evidence="7">
    <location>
        <begin position="209"/>
        <end position="256"/>
    </location>
</feature>
<evidence type="ECO:0000256" key="7">
    <source>
        <dbReference type="SAM" id="MobiDB-lite"/>
    </source>
</evidence>
<dbReference type="OrthoDB" id="5327615at2"/>
<protein>
    <recommendedName>
        <fullName evidence="2">carbonic anhydrase</fullName>
        <ecNumber evidence="2">4.2.1.1</ecNumber>
    </recommendedName>
</protein>
<dbReference type="PANTHER" id="PTHR18952:SF265">
    <property type="entry name" value="CARBONIC ANHYDRASE"/>
    <property type="match status" value="1"/>
</dbReference>
<evidence type="ECO:0000256" key="1">
    <source>
        <dbReference type="ARBA" id="ARBA00010718"/>
    </source>
</evidence>
<comment type="similarity">
    <text evidence="1">Belongs to the alpha-carbonic anhydrase family.</text>
</comment>
<feature type="domain" description="Alpha-carbonic anhydrase" evidence="9">
    <location>
        <begin position="266"/>
        <end position="489"/>
    </location>
</feature>
<organism evidence="10 11">
    <name type="scientific">Pseudothauera nasutitermitis</name>
    <dbReference type="NCBI Taxonomy" id="2565930"/>
    <lineage>
        <taxon>Bacteria</taxon>
        <taxon>Pseudomonadati</taxon>
        <taxon>Pseudomonadota</taxon>
        <taxon>Betaproteobacteria</taxon>
        <taxon>Rhodocyclales</taxon>
        <taxon>Zoogloeaceae</taxon>
        <taxon>Pseudothauera</taxon>
    </lineage>
</organism>
<dbReference type="EMBL" id="SSOC01000008">
    <property type="protein sequence ID" value="THF61941.1"/>
    <property type="molecule type" value="Genomic_DNA"/>
</dbReference>
<dbReference type="InterPro" id="IPR031939">
    <property type="entry name" value="Adhesin_E-like"/>
</dbReference>
<keyword evidence="8" id="KW-0732">Signal</keyword>
<sequence>MTSQRFPALRRTTFLLLLAGAVQAPPALADDWAVVMRDRDRRVEIDRSTIIQSDGGTKVAWGRLVASAEEAAKIGYTTVKALNRYDCNNRGFQTVRRVYLDSENRILREETVVDQSLVMVARNSVDERMWREVCRPPTMGDLAQVAAQADRAVAAATANPPAAGRAHAAANPAGGVQVRPASVQESGGGADVIERAILARAEPAAAAPAPVPATSAAPPAPARSGASAAPRASAAPAARSAPASPSAQPAAQAERAATPTMLTVESGWSYDGATGPETWGRLRADWSACAEGHRQSPIDLRDGIAVDLEPVRFDFRQTRFRVAGTRNNLVVRVGDGMGMEVRGERYELESLQFHRPSEILVDGRASDMAAHFHLRAADGRRAVLAVPLERGEQANPVLQAVLNNLPLERGEHYMPAESIDLSALLPESPAHYLFMGSLSQPPCTEGVLWVVMKQSLPLSGEQLTIFSRLYERNARPVQPANDRMLLESRH</sequence>
<dbReference type="InterPro" id="IPR036398">
    <property type="entry name" value="CA_dom_sf"/>
</dbReference>
<dbReference type="Pfam" id="PF00194">
    <property type="entry name" value="Carb_anhydrase"/>
    <property type="match status" value="1"/>
</dbReference>
<dbReference type="GO" id="GO:0008270">
    <property type="term" value="F:zinc ion binding"/>
    <property type="evidence" value="ECO:0007669"/>
    <property type="project" value="InterPro"/>
</dbReference>
<dbReference type="Proteomes" id="UP000308430">
    <property type="component" value="Unassembled WGS sequence"/>
</dbReference>
<dbReference type="SUPFAM" id="SSF51069">
    <property type="entry name" value="Carbonic anhydrase"/>
    <property type="match status" value="1"/>
</dbReference>
<evidence type="ECO:0000256" key="6">
    <source>
        <dbReference type="ARBA" id="ARBA00048348"/>
    </source>
</evidence>
<dbReference type="CDD" id="cd03124">
    <property type="entry name" value="alpha_CA_prokaryotic_like"/>
    <property type="match status" value="1"/>
</dbReference>
<accession>A0A4S4ATP1</accession>
<keyword evidence="11" id="KW-1185">Reference proteome</keyword>
<evidence type="ECO:0000256" key="2">
    <source>
        <dbReference type="ARBA" id="ARBA00012925"/>
    </source>
</evidence>
<evidence type="ECO:0000259" key="9">
    <source>
        <dbReference type="PROSITE" id="PS51144"/>
    </source>
</evidence>
<proteinExistence type="inferred from homology"/>
<evidence type="ECO:0000313" key="11">
    <source>
        <dbReference type="Proteomes" id="UP000308430"/>
    </source>
</evidence>
<dbReference type="AlphaFoldDB" id="A0A4S4ATP1"/>
<keyword evidence="3" id="KW-0479">Metal-binding</keyword>
<dbReference type="PANTHER" id="PTHR18952">
    <property type="entry name" value="CARBONIC ANHYDRASE"/>
    <property type="match status" value="1"/>
</dbReference>
<comment type="caution">
    <text evidence="10">The sequence shown here is derived from an EMBL/GenBank/DDBJ whole genome shotgun (WGS) entry which is preliminary data.</text>
</comment>
<dbReference type="Pfam" id="PF16747">
    <property type="entry name" value="Adhesin_E"/>
    <property type="match status" value="1"/>
</dbReference>
<gene>
    <name evidence="10" type="ORF">E6C76_20010</name>
</gene>
<evidence type="ECO:0000256" key="8">
    <source>
        <dbReference type="SAM" id="SignalP"/>
    </source>
</evidence>
<dbReference type="PROSITE" id="PS51144">
    <property type="entry name" value="ALPHA_CA_2"/>
    <property type="match status" value="1"/>
</dbReference>
<keyword evidence="4" id="KW-0862">Zinc</keyword>
<feature type="compositionally biased region" description="Low complexity" evidence="7">
    <location>
        <begin position="163"/>
        <end position="177"/>
    </location>
</feature>
<feature type="region of interest" description="Disordered" evidence="7">
    <location>
        <begin position="163"/>
        <end position="187"/>
    </location>
</feature>
<evidence type="ECO:0000256" key="4">
    <source>
        <dbReference type="ARBA" id="ARBA00022833"/>
    </source>
</evidence>
<evidence type="ECO:0000256" key="3">
    <source>
        <dbReference type="ARBA" id="ARBA00022723"/>
    </source>
</evidence>
<dbReference type="GO" id="GO:0004089">
    <property type="term" value="F:carbonate dehydratase activity"/>
    <property type="evidence" value="ECO:0007669"/>
    <property type="project" value="UniProtKB-EC"/>
</dbReference>
<dbReference type="InterPro" id="IPR023561">
    <property type="entry name" value="Carbonic_anhydrase_a-class"/>
</dbReference>
<evidence type="ECO:0000313" key="10">
    <source>
        <dbReference type="EMBL" id="THF61941.1"/>
    </source>
</evidence>
<dbReference type="EC" id="4.2.1.1" evidence="2"/>
<dbReference type="RefSeq" id="WP_136350026.1">
    <property type="nucleotide sequence ID" value="NZ_SSOC01000008.1"/>
</dbReference>
<reference evidence="10 11" key="1">
    <citation type="submission" date="2019-04" db="EMBL/GenBank/DDBJ databases">
        <title>Azoarcus nasutitermitis sp. nov. isolated from termite nest.</title>
        <authorList>
            <person name="Lin S.-Y."/>
            <person name="Hameed A."/>
            <person name="Hsu Y.-H."/>
            <person name="Young C.-C."/>
        </authorList>
    </citation>
    <scope>NUCLEOTIDE SEQUENCE [LARGE SCALE GENOMIC DNA]</scope>
    <source>
        <strain evidence="10 11">CC-YHH838</strain>
    </source>
</reference>
<dbReference type="InterPro" id="IPR041891">
    <property type="entry name" value="Alpha_CA_prokaryot-like"/>
</dbReference>